<accession>A0A9Q8QBQ2</accession>
<gene>
    <name evidence="1" type="ORF">JDV02_003077</name>
</gene>
<protein>
    <submittedName>
        <fullName evidence="1">Uncharacterized protein</fullName>
    </submittedName>
</protein>
<dbReference type="Proteomes" id="UP000829364">
    <property type="component" value="Chromosome 2"/>
</dbReference>
<dbReference type="KEGG" id="ptkz:JDV02_003077"/>
<dbReference type="RefSeq" id="XP_047840141.1">
    <property type="nucleotide sequence ID" value="XM_047984168.1"/>
</dbReference>
<evidence type="ECO:0000313" key="2">
    <source>
        <dbReference type="Proteomes" id="UP000829364"/>
    </source>
</evidence>
<dbReference type="GeneID" id="72065037"/>
<dbReference type="EMBL" id="CP086355">
    <property type="protein sequence ID" value="UNI16660.1"/>
    <property type="molecule type" value="Genomic_DNA"/>
</dbReference>
<sequence length="142" mass="15090">MRVWSRDLGEPGISAAQEVGRLGQHLGRPHFIGSRHARCPGCLDQKCPVNLAVATVPTSKSEHVNTIGSLNLRGALTEKLATTTSLSDPHVERVLAQRSIGPGLDDPPARFLEPFDRTALSITGGLCSTSTNTAWGITQPEG</sequence>
<reference evidence="1" key="1">
    <citation type="submission" date="2021-11" db="EMBL/GenBank/DDBJ databases">
        <title>Purpureocillium_takamizusanense_genome.</title>
        <authorList>
            <person name="Nguyen N.-H."/>
        </authorList>
    </citation>
    <scope>NUCLEOTIDE SEQUENCE</scope>
    <source>
        <strain evidence="1">PT3</strain>
    </source>
</reference>
<proteinExistence type="predicted"/>
<name>A0A9Q8QBQ2_9HYPO</name>
<dbReference type="AlphaFoldDB" id="A0A9Q8QBQ2"/>
<keyword evidence="2" id="KW-1185">Reference proteome</keyword>
<evidence type="ECO:0000313" key="1">
    <source>
        <dbReference type="EMBL" id="UNI16660.1"/>
    </source>
</evidence>
<organism evidence="1 2">
    <name type="scientific">Purpureocillium takamizusanense</name>
    <dbReference type="NCBI Taxonomy" id="2060973"/>
    <lineage>
        <taxon>Eukaryota</taxon>
        <taxon>Fungi</taxon>
        <taxon>Dikarya</taxon>
        <taxon>Ascomycota</taxon>
        <taxon>Pezizomycotina</taxon>
        <taxon>Sordariomycetes</taxon>
        <taxon>Hypocreomycetidae</taxon>
        <taxon>Hypocreales</taxon>
        <taxon>Ophiocordycipitaceae</taxon>
        <taxon>Purpureocillium</taxon>
    </lineage>
</organism>